<comment type="function">
    <text evidence="7">Involved in DNA repair and RecF pathway recombination.</text>
</comment>
<name>A0AAE4ASB4_9HYPH</name>
<evidence type="ECO:0000259" key="8">
    <source>
        <dbReference type="Pfam" id="PF11967"/>
    </source>
</evidence>
<evidence type="ECO:0000313" key="9">
    <source>
        <dbReference type="EMBL" id="MDQ0316076.1"/>
    </source>
</evidence>
<reference evidence="9" key="1">
    <citation type="submission" date="2023-07" db="EMBL/GenBank/DDBJ databases">
        <title>Genomic Encyclopedia of Type Strains, Phase IV (KMG-IV): sequencing the most valuable type-strain genomes for metagenomic binning, comparative biology and taxonomic classification.</title>
        <authorList>
            <person name="Goeker M."/>
        </authorList>
    </citation>
    <scope>NUCLEOTIDE SEQUENCE</scope>
    <source>
        <strain evidence="9">DSM 21202</strain>
    </source>
</reference>
<evidence type="ECO:0000313" key="10">
    <source>
        <dbReference type="Proteomes" id="UP001229244"/>
    </source>
</evidence>
<dbReference type="InterPro" id="IPR012340">
    <property type="entry name" value="NA-bd_OB-fold"/>
</dbReference>
<dbReference type="PANTHER" id="PTHR33991">
    <property type="entry name" value="DNA REPAIR PROTEIN RECO"/>
    <property type="match status" value="1"/>
</dbReference>
<evidence type="ECO:0000256" key="5">
    <source>
        <dbReference type="ARBA" id="ARBA00023204"/>
    </source>
</evidence>
<protein>
    <recommendedName>
        <fullName evidence="2 7">DNA repair protein RecO</fullName>
    </recommendedName>
    <alternativeName>
        <fullName evidence="6 7">Recombination protein O</fullName>
    </alternativeName>
</protein>
<dbReference type="GO" id="GO:0006302">
    <property type="term" value="P:double-strand break repair"/>
    <property type="evidence" value="ECO:0007669"/>
    <property type="project" value="TreeGrafter"/>
</dbReference>
<organism evidence="9 10">
    <name type="scientific">Amorphus orientalis</name>
    <dbReference type="NCBI Taxonomy" id="649198"/>
    <lineage>
        <taxon>Bacteria</taxon>
        <taxon>Pseudomonadati</taxon>
        <taxon>Pseudomonadota</taxon>
        <taxon>Alphaproteobacteria</taxon>
        <taxon>Hyphomicrobiales</taxon>
        <taxon>Amorphaceae</taxon>
        <taxon>Amorphus</taxon>
    </lineage>
</organism>
<dbReference type="Pfam" id="PF02565">
    <property type="entry name" value="RecO_C"/>
    <property type="match status" value="1"/>
</dbReference>
<evidence type="ECO:0000256" key="2">
    <source>
        <dbReference type="ARBA" id="ARBA00021310"/>
    </source>
</evidence>
<evidence type="ECO:0000256" key="4">
    <source>
        <dbReference type="ARBA" id="ARBA00023172"/>
    </source>
</evidence>
<dbReference type="SUPFAM" id="SSF57863">
    <property type="entry name" value="ArfGap/RecO-like zinc finger"/>
    <property type="match status" value="1"/>
</dbReference>
<dbReference type="GO" id="GO:0043590">
    <property type="term" value="C:bacterial nucleoid"/>
    <property type="evidence" value="ECO:0007669"/>
    <property type="project" value="TreeGrafter"/>
</dbReference>
<evidence type="ECO:0000256" key="7">
    <source>
        <dbReference type="HAMAP-Rule" id="MF_00201"/>
    </source>
</evidence>
<gene>
    <name evidence="7" type="primary">recO</name>
    <name evidence="9" type="ORF">J2S73_002533</name>
</gene>
<dbReference type="HAMAP" id="MF_00201">
    <property type="entry name" value="RecO"/>
    <property type="match status" value="1"/>
</dbReference>
<dbReference type="GO" id="GO:0006310">
    <property type="term" value="P:DNA recombination"/>
    <property type="evidence" value="ECO:0007669"/>
    <property type="project" value="UniProtKB-UniRule"/>
</dbReference>
<keyword evidence="5 7" id="KW-0234">DNA repair</keyword>
<proteinExistence type="inferred from homology"/>
<feature type="domain" description="DNA replication/recombination mediator RecO N-terminal" evidence="8">
    <location>
        <begin position="1"/>
        <end position="70"/>
    </location>
</feature>
<keyword evidence="10" id="KW-1185">Reference proteome</keyword>
<dbReference type="InterPro" id="IPR003717">
    <property type="entry name" value="RecO"/>
</dbReference>
<comment type="similarity">
    <text evidence="1 7">Belongs to the RecO family.</text>
</comment>
<dbReference type="PANTHER" id="PTHR33991:SF1">
    <property type="entry name" value="DNA REPAIR PROTEIN RECO"/>
    <property type="match status" value="1"/>
</dbReference>
<dbReference type="AlphaFoldDB" id="A0AAE4ASB4"/>
<evidence type="ECO:0000256" key="6">
    <source>
        <dbReference type="ARBA" id="ARBA00033409"/>
    </source>
</evidence>
<dbReference type="Pfam" id="PF11967">
    <property type="entry name" value="RecO_N"/>
    <property type="match status" value="1"/>
</dbReference>
<dbReference type="SUPFAM" id="SSF50249">
    <property type="entry name" value="Nucleic acid-binding proteins"/>
    <property type="match status" value="1"/>
</dbReference>
<evidence type="ECO:0000256" key="1">
    <source>
        <dbReference type="ARBA" id="ARBA00007452"/>
    </source>
</evidence>
<comment type="caution">
    <text evidence="9">The sequence shown here is derived from an EMBL/GenBank/DDBJ whole genome shotgun (WGS) entry which is preliminary data.</text>
</comment>
<dbReference type="InterPro" id="IPR042242">
    <property type="entry name" value="RecO_C"/>
</dbReference>
<keyword evidence="4 7" id="KW-0233">DNA recombination</keyword>
<dbReference type="Gene3D" id="2.40.50.140">
    <property type="entry name" value="Nucleic acid-binding proteins"/>
    <property type="match status" value="1"/>
</dbReference>
<dbReference type="InterPro" id="IPR022572">
    <property type="entry name" value="DNA_rep/recomb_RecO_N"/>
</dbReference>
<dbReference type="Proteomes" id="UP001229244">
    <property type="component" value="Unassembled WGS sequence"/>
</dbReference>
<accession>A0AAE4ASB4</accession>
<keyword evidence="3 7" id="KW-0227">DNA damage</keyword>
<dbReference type="NCBIfam" id="TIGR00613">
    <property type="entry name" value="reco"/>
    <property type="match status" value="1"/>
</dbReference>
<dbReference type="Gene3D" id="1.20.1440.120">
    <property type="entry name" value="Recombination protein O, C-terminal domain"/>
    <property type="match status" value="1"/>
</dbReference>
<dbReference type="EMBL" id="JAUSUL010000002">
    <property type="protein sequence ID" value="MDQ0316076.1"/>
    <property type="molecule type" value="Genomic_DNA"/>
</dbReference>
<sequence length="246" mass="26495">MEWRDEGIVLSTRPFGETSVILDIISKEHGRASGLVKGGRSRRMRPSLQPGNSVEVTWRARLDDQLGNFAVELSRARAGHLMETATGTFGIQAIAGLLRHLPDRDPHPRLYETVGLVVEHLDEPAAAAAVMVRFELAFLEEMGFGLNLSSCAATGLTEGLVWVSPRSGRAVSREAGEPYADKLLPLPGFLTAPEDRLPSGVGDLRAAFDLTGHFLDACILGPADRVLPAAREHFVSAVARGLGANR</sequence>
<evidence type="ECO:0000256" key="3">
    <source>
        <dbReference type="ARBA" id="ARBA00022763"/>
    </source>
</evidence>
<dbReference type="InterPro" id="IPR037278">
    <property type="entry name" value="ARFGAP/RecO"/>
</dbReference>
<dbReference type="RefSeq" id="WP_306885902.1">
    <property type="nucleotide sequence ID" value="NZ_JAUSUL010000002.1"/>
</dbReference>